<evidence type="ECO:0000256" key="2">
    <source>
        <dbReference type="ARBA" id="ARBA00007174"/>
    </source>
</evidence>
<evidence type="ECO:0000259" key="15">
    <source>
        <dbReference type="PROSITE" id="PS51790"/>
    </source>
</evidence>
<dbReference type="EC" id="1.8.4.12" evidence="3"/>
<comment type="cofactor">
    <cofactor evidence="1">
        <name>Zn(2+)</name>
        <dbReference type="ChEBI" id="CHEBI:29105"/>
    </cofactor>
</comment>
<evidence type="ECO:0000256" key="8">
    <source>
        <dbReference type="ARBA" id="ARBA00023002"/>
    </source>
</evidence>
<evidence type="ECO:0000256" key="10">
    <source>
        <dbReference type="ARBA" id="ARBA00048488"/>
    </source>
</evidence>
<dbReference type="SUPFAM" id="SSF55550">
    <property type="entry name" value="SH2 domain"/>
    <property type="match status" value="1"/>
</dbReference>
<dbReference type="InterPro" id="IPR001217">
    <property type="entry name" value="STAT"/>
</dbReference>
<organism evidence="16 17">
    <name type="scientific">Solanum bulbocastanum</name>
    <name type="common">Wild potato</name>
    <dbReference type="NCBI Taxonomy" id="147425"/>
    <lineage>
        <taxon>Eukaryota</taxon>
        <taxon>Viridiplantae</taxon>
        <taxon>Streptophyta</taxon>
        <taxon>Embryophyta</taxon>
        <taxon>Tracheophyta</taxon>
        <taxon>Spermatophyta</taxon>
        <taxon>Magnoliopsida</taxon>
        <taxon>eudicotyledons</taxon>
        <taxon>Gunneridae</taxon>
        <taxon>Pentapetalae</taxon>
        <taxon>asterids</taxon>
        <taxon>lamiids</taxon>
        <taxon>Solanales</taxon>
        <taxon>Solanaceae</taxon>
        <taxon>Solanoideae</taxon>
        <taxon>Solaneae</taxon>
        <taxon>Solanum</taxon>
    </lineage>
</organism>
<comment type="similarity">
    <text evidence="2">Belongs to the MsrB Met sulfoxide reductase family.</text>
</comment>
<dbReference type="PROSITE" id="PS51790">
    <property type="entry name" value="MSRB"/>
    <property type="match status" value="1"/>
</dbReference>
<evidence type="ECO:0000313" key="17">
    <source>
        <dbReference type="Proteomes" id="UP001371456"/>
    </source>
</evidence>
<feature type="domain" description="SH2" evidence="14">
    <location>
        <begin position="827"/>
        <end position="926"/>
    </location>
</feature>
<evidence type="ECO:0000259" key="14">
    <source>
        <dbReference type="PROSITE" id="PS50001"/>
    </source>
</evidence>
<dbReference type="FunFam" id="2.170.150.20:FF:000001">
    <property type="entry name" value="Peptide methionine sulfoxide reductase MsrB"/>
    <property type="match status" value="1"/>
</dbReference>
<dbReference type="GO" id="GO:0046872">
    <property type="term" value="F:metal ion binding"/>
    <property type="evidence" value="ECO:0007669"/>
    <property type="project" value="UniProtKB-KW"/>
</dbReference>
<dbReference type="Proteomes" id="UP001371456">
    <property type="component" value="Unassembled WGS sequence"/>
</dbReference>
<dbReference type="Gene3D" id="3.30.505.10">
    <property type="entry name" value="SH2 domain"/>
    <property type="match status" value="1"/>
</dbReference>
<dbReference type="GO" id="GO:0006979">
    <property type="term" value="P:response to oxidative stress"/>
    <property type="evidence" value="ECO:0007669"/>
    <property type="project" value="UniProtKB-ARBA"/>
</dbReference>
<keyword evidence="7 12" id="KW-0727">SH2 domain</keyword>
<keyword evidence="17" id="KW-1185">Reference proteome</keyword>
<comment type="catalytic activity">
    <reaction evidence="10">
        <text>L-methionyl-[protein] + [thioredoxin]-disulfide + H2O = L-methionyl-(R)-S-oxide-[protein] + [thioredoxin]-dithiol</text>
        <dbReference type="Rhea" id="RHEA:24164"/>
        <dbReference type="Rhea" id="RHEA-COMP:10698"/>
        <dbReference type="Rhea" id="RHEA-COMP:10700"/>
        <dbReference type="Rhea" id="RHEA-COMP:12313"/>
        <dbReference type="Rhea" id="RHEA-COMP:12314"/>
        <dbReference type="ChEBI" id="CHEBI:15377"/>
        <dbReference type="ChEBI" id="CHEBI:16044"/>
        <dbReference type="ChEBI" id="CHEBI:29950"/>
        <dbReference type="ChEBI" id="CHEBI:45764"/>
        <dbReference type="ChEBI" id="CHEBI:50058"/>
        <dbReference type="EC" id="1.8.4.12"/>
    </reaction>
</comment>
<dbReference type="InterPro" id="IPR013320">
    <property type="entry name" value="ConA-like_dom_sf"/>
</dbReference>
<evidence type="ECO:0000256" key="13">
    <source>
        <dbReference type="SAM" id="MobiDB-lite"/>
    </source>
</evidence>
<dbReference type="GO" id="GO:0033743">
    <property type="term" value="F:peptide-methionine (R)-S-oxide reductase activity"/>
    <property type="evidence" value="ECO:0007669"/>
    <property type="project" value="UniProtKB-EC"/>
</dbReference>
<sequence>MSMASWTIPISSFSSALNFSSKPQLEFNSKPLSCLTFGGFRNRISVSIRAMGSSASSSKPDSAQGASKMDYSSVSDEEWKKKLTNEQFYITRQKGTERAFTGEYWNSKTPGTYHCICCDTPLFESSTKFDSGTGWPSYYQPIDNNVKSKMDLSIIFMPRQEVLCAACDAHLGHVFDDGPPPTGKRYCINSIYMRLKPSLFVQRFPEIEAKVEMFCVGYQRGSMGAQDYSFLRDLQVEFKDYEVTNKFSLCFWLYLNEPSTLPSTILYQEHPDITSHAPFLLLDERKKILLFPTLISSRSNITSWREVAHAISECEFPTKKWVHVGCEVTQDLLHLYFDGKIVGEKCLTSSLSNDMGSNNSRISLTCISGKDSQLDGYMHSSELFPILSTIENHYVKDPPIQLSIDSSSAYEIEEDSDGVWSIVGGKASCRRNFDIDVTLMDNFSRPMTEEAEVVASLVYSDDNTPVEKPIDADAALLTSYDGIEYASSDRPSKVISGRASFKLKISQLSSKCDNRLFRIRFDIPKLGKYPFLEVFSRPIRCISRNRSTRATSLMLRKSSLGIHLLNGSQSPVLDDGSSDRPCIVREAKQSPSSKRVKLGQEKLCANFKDDFVLKQANGGSRSHSWTSEDNHAHQNSLEARPVSHGGAENFSSDSENSETTNSPIDDLPSNRDPSSDMIVFKYCLADLNERRLLLKEMAMTAKEEELATFAERVSLFSGCSHHRHQISISKRLIEEGIKCWNLISNDNHHVLWENLVSGLQEHFLKMTFGRIRSLTHQDFNLLRRVSGCQDLVSQDNFEKLWCWLYPVAFTLSQQCISSLWGSTSPMWIEGFITKEEAESSLKRLGALQEPGTYILRFPTSRSWPHPDAGNLVVTYVGSDYTIHHRLMSLEFIYSSGVKGTTIRPIQDMLLEQPELRRLGRQDFLLF</sequence>
<evidence type="ECO:0000256" key="1">
    <source>
        <dbReference type="ARBA" id="ARBA00001947"/>
    </source>
</evidence>
<dbReference type="InterPro" id="IPR036860">
    <property type="entry name" value="SH2_dom_sf"/>
</dbReference>
<evidence type="ECO:0000256" key="5">
    <source>
        <dbReference type="ARBA" id="ARBA00022833"/>
    </source>
</evidence>
<dbReference type="Pfam" id="PF01641">
    <property type="entry name" value="SelR"/>
    <property type="match status" value="1"/>
</dbReference>
<dbReference type="InterPro" id="IPR011057">
    <property type="entry name" value="Mss4-like_sf"/>
</dbReference>
<accession>A0AAN8YA35</accession>
<name>A0AAN8YA35_SOLBU</name>
<evidence type="ECO:0000256" key="9">
    <source>
        <dbReference type="ARBA" id="ARBA00023284"/>
    </source>
</evidence>
<evidence type="ECO:0000313" key="16">
    <source>
        <dbReference type="EMBL" id="KAK6785365.1"/>
    </source>
</evidence>
<feature type="region of interest" description="Disordered" evidence="13">
    <location>
        <begin position="618"/>
        <end position="672"/>
    </location>
</feature>
<proteinExistence type="inferred from homology"/>
<protein>
    <recommendedName>
        <fullName evidence="11">Peptide methionine sulfoxide reductase B1, chloroplastic</fullName>
        <ecNumber evidence="3">1.8.4.12</ecNumber>
    </recommendedName>
</protein>
<keyword evidence="4" id="KW-0479">Metal-binding</keyword>
<dbReference type="InterPro" id="IPR002579">
    <property type="entry name" value="Met_Sox_Rdtase_MsrB_dom"/>
</dbReference>
<evidence type="ECO:0000256" key="12">
    <source>
        <dbReference type="PROSITE-ProRule" id="PRU00191"/>
    </source>
</evidence>
<reference evidence="16 17" key="1">
    <citation type="submission" date="2024-02" db="EMBL/GenBank/DDBJ databases">
        <title>de novo genome assembly of Solanum bulbocastanum strain 11H21.</title>
        <authorList>
            <person name="Hosaka A.J."/>
        </authorList>
    </citation>
    <scope>NUCLEOTIDE SEQUENCE [LARGE SCALE GENOMIC DNA]</scope>
    <source>
        <tissue evidence="16">Young leaves</tissue>
    </source>
</reference>
<keyword evidence="6" id="KW-0813">Transport</keyword>
<evidence type="ECO:0000256" key="11">
    <source>
        <dbReference type="ARBA" id="ARBA00067474"/>
    </source>
</evidence>
<dbReference type="SUPFAM" id="SSF49899">
    <property type="entry name" value="Concanavalin A-like lectins/glucanases"/>
    <property type="match status" value="1"/>
</dbReference>
<feature type="compositionally biased region" description="Low complexity" evidence="13">
    <location>
        <begin position="648"/>
        <end position="662"/>
    </location>
</feature>
<dbReference type="PANTHER" id="PTHR11801">
    <property type="entry name" value="SIGNAL TRANSDUCER AND ACTIVATOR OF TRANSCRIPTION"/>
    <property type="match status" value="1"/>
</dbReference>
<dbReference type="NCBIfam" id="TIGR00357">
    <property type="entry name" value="peptide-methionine (R)-S-oxide reductase MsrB"/>
    <property type="match status" value="1"/>
</dbReference>
<gene>
    <name evidence="16" type="ORF">RDI58_018820</name>
</gene>
<evidence type="ECO:0000256" key="3">
    <source>
        <dbReference type="ARBA" id="ARBA00012499"/>
    </source>
</evidence>
<keyword evidence="5" id="KW-0862">Zinc</keyword>
<dbReference type="PROSITE" id="PS50001">
    <property type="entry name" value="SH2"/>
    <property type="match status" value="1"/>
</dbReference>
<keyword evidence="6" id="KW-0249">Electron transport</keyword>
<evidence type="ECO:0000256" key="6">
    <source>
        <dbReference type="ARBA" id="ARBA00022982"/>
    </source>
</evidence>
<keyword evidence="9" id="KW-0676">Redox-active center</keyword>
<evidence type="ECO:0000256" key="4">
    <source>
        <dbReference type="ARBA" id="ARBA00022723"/>
    </source>
</evidence>
<dbReference type="EMBL" id="JBANQN010000007">
    <property type="protein sequence ID" value="KAK6785365.1"/>
    <property type="molecule type" value="Genomic_DNA"/>
</dbReference>
<evidence type="ECO:0000256" key="7">
    <source>
        <dbReference type="ARBA" id="ARBA00022999"/>
    </source>
</evidence>
<dbReference type="GO" id="GO:0003700">
    <property type="term" value="F:DNA-binding transcription factor activity"/>
    <property type="evidence" value="ECO:0007669"/>
    <property type="project" value="InterPro"/>
</dbReference>
<dbReference type="InterPro" id="IPR000980">
    <property type="entry name" value="SH2"/>
</dbReference>
<dbReference type="GO" id="GO:0007165">
    <property type="term" value="P:signal transduction"/>
    <property type="evidence" value="ECO:0007669"/>
    <property type="project" value="InterPro"/>
</dbReference>
<dbReference type="SUPFAM" id="SSF51316">
    <property type="entry name" value="Mss4-like"/>
    <property type="match status" value="1"/>
</dbReference>
<comment type="caution">
    <text evidence="16">The sequence shown here is derived from an EMBL/GenBank/DDBJ whole genome shotgun (WGS) entry which is preliminary data.</text>
</comment>
<feature type="domain" description="MsrB" evidence="15">
    <location>
        <begin position="76"/>
        <end position="198"/>
    </location>
</feature>
<dbReference type="Gene3D" id="2.170.150.20">
    <property type="entry name" value="Peptide methionine sulfoxide reductase"/>
    <property type="match status" value="1"/>
</dbReference>
<keyword evidence="8" id="KW-0560">Oxidoreductase</keyword>
<dbReference type="AlphaFoldDB" id="A0AAN8YA35"/>